<dbReference type="EMBL" id="FTPR01000002">
    <property type="protein sequence ID" value="SIT87258.1"/>
    <property type="molecule type" value="Genomic_DNA"/>
</dbReference>
<evidence type="ECO:0000313" key="2">
    <source>
        <dbReference type="Proteomes" id="UP000186997"/>
    </source>
</evidence>
<dbReference type="Proteomes" id="UP000186997">
    <property type="component" value="Unassembled WGS sequence"/>
</dbReference>
<accession>A0A1R3X8T3</accession>
<dbReference type="OrthoDB" id="526332at2"/>
<organism evidence="1 2">
    <name type="scientific">Yoonia rosea</name>
    <dbReference type="NCBI Taxonomy" id="287098"/>
    <lineage>
        <taxon>Bacteria</taxon>
        <taxon>Pseudomonadati</taxon>
        <taxon>Pseudomonadota</taxon>
        <taxon>Alphaproteobacteria</taxon>
        <taxon>Rhodobacterales</taxon>
        <taxon>Paracoccaceae</taxon>
        <taxon>Yoonia</taxon>
    </lineage>
</organism>
<dbReference type="SUPFAM" id="SSF53448">
    <property type="entry name" value="Nucleotide-diphospho-sugar transferases"/>
    <property type="match status" value="1"/>
</dbReference>
<protein>
    <recommendedName>
        <fullName evidence="3">Nucleotide-diphospho-sugar transferase</fullName>
    </recommendedName>
</protein>
<evidence type="ECO:0008006" key="3">
    <source>
        <dbReference type="Google" id="ProtNLM"/>
    </source>
</evidence>
<name>A0A1R3X8T3_9RHOB</name>
<evidence type="ECO:0000313" key="1">
    <source>
        <dbReference type="EMBL" id="SIT87258.1"/>
    </source>
</evidence>
<dbReference type="STRING" id="287098.SAMN05421665_2317"/>
<proteinExistence type="predicted"/>
<keyword evidence="2" id="KW-1185">Reference proteome</keyword>
<reference evidence="2" key="1">
    <citation type="submission" date="2017-01" db="EMBL/GenBank/DDBJ databases">
        <authorList>
            <person name="Varghese N."/>
            <person name="Submissions S."/>
        </authorList>
    </citation>
    <scope>NUCLEOTIDE SEQUENCE [LARGE SCALE GENOMIC DNA]</scope>
    <source>
        <strain evidence="2">DSM 29591</strain>
    </source>
</reference>
<dbReference type="RefSeq" id="WP_076659926.1">
    <property type="nucleotide sequence ID" value="NZ_FTPR01000002.1"/>
</dbReference>
<sequence length="358" mass="41013">MRTLLFFLYGSVGREYHLELSYSVLSAQQFLRQDPADIRVVFASDRRNMRSDLPAEQLLIEDQVIHDWQLGGTFAHAAKQHVLAYALDLFDTPIVMVDADTIFRAHPKYLFDRVGPGRALLNEREHSLVDSSAWRQWEALIQDSGGALAGYEIAPSTLMYNTGVVGLDPSDAHYMADAIAMMREIVRLCDMFTAEQLATSIVLTQHTDVATCEDLIEHYWGGPRAYYHYQIAKLFPEVMVGEPIKGVEGDLPRLQKMPPIKRVNSLLARLKRFQFGGDKEYQFAYVAYRSALSCRHNDPALANVWATMALNILLWGAKNRLPKAETAFKDFRPEKLKAQQWMGPQLQQRWQEYWKQRA</sequence>
<gene>
    <name evidence="1" type="ORF">SAMN05421665_2317</name>
</gene>
<dbReference type="InterPro" id="IPR029044">
    <property type="entry name" value="Nucleotide-diphossugar_trans"/>
</dbReference>
<dbReference type="AlphaFoldDB" id="A0A1R3X8T3"/>